<dbReference type="SUPFAM" id="SSF81665">
    <property type="entry name" value="Calcium ATPase, transmembrane domain M"/>
    <property type="match status" value="1"/>
</dbReference>
<dbReference type="Gene3D" id="3.40.50.1000">
    <property type="entry name" value="HAD superfamily/HAD-like"/>
    <property type="match status" value="1"/>
</dbReference>
<dbReference type="GO" id="GO:0005391">
    <property type="term" value="F:P-type sodium:potassium-exchanging transporter activity"/>
    <property type="evidence" value="ECO:0007669"/>
    <property type="project" value="TreeGrafter"/>
</dbReference>
<proteinExistence type="inferred from homology"/>
<dbReference type="InterPro" id="IPR018303">
    <property type="entry name" value="ATPase_P-typ_P_site"/>
</dbReference>
<dbReference type="InterPro" id="IPR004014">
    <property type="entry name" value="ATPase_P-typ_cation-transptr_N"/>
</dbReference>
<dbReference type="InterPro" id="IPR001757">
    <property type="entry name" value="P_typ_ATPase"/>
</dbReference>
<dbReference type="GO" id="GO:0016887">
    <property type="term" value="F:ATP hydrolysis activity"/>
    <property type="evidence" value="ECO:0007669"/>
    <property type="project" value="InterPro"/>
</dbReference>
<sequence>MTATPKEIIRSSQWHHLSVQEITRHLDTNLETGLTSAVATKKRDYFGTNELKSKPGKSPLLRFLLQFNQPLLYILLIAGAIKAILGQWVNAGVIWGVTLINAIIGFVQESKAESAIAALASSVQTNANIIRNGKKVQLSSTELVPGDVVLLTSGDKVPADLRLVQVRNLQVNESALTGESIATEKNTQLLNLDAPLAERTNMAYAGSFVTFGTGKGIVVAIGDATETGRISQLMEQGTSLKTPLTRKFDKFSRTLLYIILGIAAFMFAVGLGYGYSWTEMFEAAIAFAVSAIPEGLPAVVTVTLAIGVSRMARRHAIVRKLPAVETLGGATVICSDKTGTLTENQMTVQAIYAGNRQYKVTGVGYAPQGEILLDEKPVNSDNSSALEECIKAGLLCNDSYLEKKDEQWQVVGDPTEGALIAVAQKVGYSRSSLEQEMPRLDVIPFESEFQYMATLHETSSFVIGHTPHEAVRASTSLANDKGQRIIFVKGSVEAILKRCQQMLDAEGNFTSVDADMIHQEVDAMANLGLRVLAFAKKSVPVETLHATSLQHADIENDLIFLGLQGMIDPPRTEAIKAVQACQEAGIQVKMITGDHAVTARAIAQSMGFNKNGEVLAFTGSELARMEKSELATAIEDGAVFARVAPEQKLRIVEALQSKGEVVAMTGDGVNDAPALKQADIGIAMGGAGTEVAKEASDMILTDDNFASIEAAVEEGRTVYRNLLKAIAFILPVNGGESMTILISVLLARELPILSLQVLWLNMVNSIAMTVPLAFEPKSERVMQQPPRNPRESLLSQSLVKRIIAISIFNWILIFGVFEWIRQTTGNLALARTMAIQALVAGRIFYLLSISQLGNAFIARLRGIRQKINDASAIGIGIACTVILQIIFSQWNLMNSLFSTAPLNLNQWLICLFVGLPMIVVSALVNRFDPLD</sequence>
<keyword evidence="5" id="KW-0067">ATP-binding</keyword>
<feature type="transmembrane region" description="Helical" evidence="9">
    <location>
        <begin position="60"/>
        <end position="81"/>
    </location>
</feature>
<dbReference type="GO" id="GO:1990573">
    <property type="term" value="P:potassium ion import across plasma membrane"/>
    <property type="evidence" value="ECO:0007669"/>
    <property type="project" value="TreeGrafter"/>
</dbReference>
<feature type="transmembrane region" description="Helical" evidence="9">
    <location>
        <begin position="283"/>
        <end position="306"/>
    </location>
</feature>
<dbReference type="InterPro" id="IPR044492">
    <property type="entry name" value="P_typ_ATPase_HD_dom"/>
</dbReference>
<dbReference type="Pfam" id="PF00122">
    <property type="entry name" value="E1-E2_ATPase"/>
    <property type="match status" value="1"/>
</dbReference>
<dbReference type="GO" id="GO:0005524">
    <property type="term" value="F:ATP binding"/>
    <property type="evidence" value="ECO:0007669"/>
    <property type="project" value="UniProtKB-KW"/>
</dbReference>
<comment type="similarity">
    <text evidence="2">Belongs to the cation transport ATPase (P-type) (TC 3.A.3) family. Type IIA subfamily.</text>
</comment>
<protein>
    <submittedName>
        <fullName evidence="11">Cation-transporting P-type ATPase</fullName>
    </submittedName>
</protein>
<feature type="domain" description="Cation-transporting P-type ATPase N-terminal" evidence="10">
    <location>
        <begin position="13"/>
        <end position="87"/>
    </location>
</feature>
<dbReference type="FunFam" id="3.40.50.1000:FF:000028">
    <property type="entry name" value="Calcium-transporting P-type ATPase, putative"/>
    <property type="match status" value="1"/>
</dbReference>
<dbReference type="InterPro" id="IPR036412">
    <property type="entry name" value="HAD-like_sf"/>
</dbReference>
<dbReference type="Pfam" id="PF13246">
    <property type="entry name" value="Cation_ATPase"/>
    <property type="match status" value="1"/>
</dbReference>
<dbReference type="InterPro" id="IPR006068">
    <property type="entry name" value="ATPase_P-typ_cation-transptr_C"/>
</dbReference>
<reference evidence="11" key="1">
    <citation type="submission" date="2019-07" db="EMBL/GenBank/DDBJ databases">
        <title>Toxilogical consequences of a new and cryptic species of cyanobacteria (Komarekiella delphini-convector) recovered from the epidermis of a bottlenose dolphin and 1500 ft. in the air.</title>
        <authorList>
            <person name="Brown A.O."/>
            <person name="Dvorak P."/>
            <person name="Villanueva C.D."/>
            <person name="Foss A.J."/>
            <person name="Garvey A.D."/>
            <person name="Gibson Q.A."/>
            <person name="Johansen J.R."/>
            <person name="Casamatta D.A."/>
        </authorList>
    </citation>
    <scope>NUCLEOTIDE SEQUENCE</scope>
    <source>
        <strain evidence="11">SJRDD-AB1</strain>
    </source>
</reference>
<feature type="transmembrane region" description="Helical" evidence="9">
    <location>
        <begin position="870"/>
        <end position="892"/>
    </location>
</feature>
<feature type="transmembrane region" description="Helical" evidence="9">
    <location>
        <begin position="833"/>
        <end position="858"/>
    </location>
</feature>
<dbReference type="GO" id="GO:0036376">
    <property type="term" value="P:sodium ion export across plasma membrane"/>
    <property type="evidence" value="ECO:0007669"/>
    <property type="project" value="TreeGrafter"/>
</dbReference>
<dbReference type="InterPro" id="IPR023298">
    <property type="entry name" value="ATPase_P-typ_TM_dom_sf"/>
</dbReference>
<dbReference type="Pfam" id="PF08282">
    <property type="entry name" value="Hydrolase_3"/>
    <property type="match status" value="1"/>
</dbReference>
<dbReference type="FunFam" id="3.40.1110.10:FF:000094">
    <property type="entry name" value="Cation-transporting P-type ATPase"/>
    <property type="match status" value="1"/>
</dbReference>
<feature type="transmembrane region" description="Helical" evidence="9">
    <location>
        <begin position="753"/>
        <end position="774"/>
    </location>
</feature>
<evidence type="ECO:0000256" key="9">
    <source>
        <dbReference type="SAM" id="Phobius"/>
    </source>
</evidence>
<evidence type="ECO:0000256" key="8">
    <source>
        <dbReference type="ARBA" id="ARBA00023136"/>
    </source>
</evidence>
<evidence type="ECO:0000256" key="4">
    <source>
        <dbReference type="ARBA" id="ARBA00022741"/>
    </source>
</evidence>
<evidence type="ECO:0000256" key="6">
    <source>
        <dbReference type="ARBA" id="ARBA00022967"/>
    </source>
</evidence>
<feature type="transmembrane region" description="Helical" evidence="9">
    <location>
        <begin position="725"/>
        <end position="747"/>
    </location>
</feature>
<dbReference type="GO" id="GO:0030007">
    <property type="term" value="P:intracellular potassium ion homeostasis"/>
    <property type="evidence" value="ECO:0007669"/>
    <property type="project" value="TreeGrafter"/>
</dbReference>
<feature type="transmembrane region" description="Helical" evidence="9">
    <location>
        <begin position="904"/>
        <end position="924"/>
    </location>
</feature>
<dbReference type="SUPFAM" id="SSF81660">
    <property type="entry name" value="Metal cation-transporting ATPase, ATP-binding domain N"/>
    <property type="match status" value="1"/>
</dbReference>
<keyword evidence="3 9" id="KW-0812">Transmembrane</keyword>
<evidence type="ECO:0000256" key="2">
    <source>
        <dbReference type="ARBA" id="ARBA00005675"/>
    </source>
</evidence>
<dbReference type="GO" id="GO:0006883">
    <property type="term" value="P:intracellular sodium ion homeostasis"/>
    <property type="evidence" value="ECO:0007669"/>
    <property type="project" value="TreeGrafter"/>
</dbReference>
<dbReference type="Proteomes" id="UP001165986">
    <property type="component" value="Unassembled WGS sequence"/>
</dbReference>
<keyword evidence="6" id="KW-1278">Translocase</keyword>
<evidence type="ECO:0000256" key="1">
    <source>
        <dbReference type="ARBA" id="ARBA00004141"/>
    </source>
</evidence>
<keyword evidence="12" id="KW-1185">Reference proteome</keyword>
<feature type="transmembrane region" description="Helical" evidence="9">
    <location>
        <begin position="255"/>
        <end position="277"/>
    </location>
</feature>
<dbReference type="PROSITE" id="PS00154">
    <property type="entry name" value="ATPASE_E1_E2"/>
    <property type="match status" value="1"/>
</dbReference>
<evidence type="ECO:0000313" key="12">
    <source>
        <dbReference type="Proteomes" id="UP001165986"/>
    </source>
</evidence>
<evidence type="ECO:0000256" key="5">
    <source>
        <dbReference type="ARBA" id="ARBA00022840"/>
    </source>
</evidence>
<keyword evidence="8 9" id="KW-0472">Membrane</keyword>
<dbReference type="Gene3D" id="2.70.150.10">
    <property type="entry name" value="Calcium-transporting ATPase, cytoplasmic transduction domain A"/>
    <property type="match status" value="1"/>
</dbReference>
<dbReference type="InterPro" id="IPR023299">
    <property type="entry name" value="ATPase_P-typ_cyto_dom_N"/>
</dbReference>
<dbReference type="GO" id="GO:0005886">
    <property type="term" value="C:plasma membrane"/>
    <property type="evidence" value="ECO:0007669"/>
    <property type="project" value="TreeGrafter"/>
</dbReference>
<dbReference type="PANTHER" id="PTHR43294">
    <property type="entry name" value="SODIUM/POTASSIUM-TRANSPORTING ATPASE SUBUNIT ALPHA"/>
    <property type="match status" value="1"/>
</dbReference>
<dbReference type="NCBIfam" id="TIGR01494">
    <property type="entry name" value="ATPase_P-type"/>
    <property type="match status" value="2"/>
</dbReference>
<gene>
    <name evidence="11" type="ORF">FNW02_03095</name>
</gene>
<dbReference type="PRINTS" id="PR00119">
    <property type="entry name" value="CATATPASE"/>
</dbReference>
<dbReference type="InterPro" id="IPR008250">
    <property type="entry name" value="ATPase_P-typ_transduc_dom_A_sf"/>
</dbReference>
<dbReference type="PRINTS" id="PR00120">
    <property type="entry name" value="HATPASE"/>
</dbReference>
<dbReference type="AlphaFoldDB" id="A0AA40VQ62"/>
<dbReference type="InterPro" id="IPR059000">
    <property type="entry name" value="ATPase_P-type_domA"/>
</dbReference>
<dbReference type="SFLD" id="SFLDF00027">
    <property type="entry name" value="p-type_atpase"/>
    <property type="match status" value="1"/>
</dbReference>
<dbReference type="GO" id="GO:1902600">
    <property type="term" value="P:proton transmembrane transport"/>
    <property type="evidence" value="ECO:0007669"/>
    <property type="project" value="TreeGrafter"/>
</dbReference>
<comment type="subcellular location">
    <subcellularLocation>
        <location evidence="1">Membrane</location>
        <topology evidence="1">Multi-pass membrane protein</topology>
    </subcellularLocation>
</comment>
<organism evidence="11 12">
    <name type="scientific">Komarekiella delphini-convector SJRDD-AB1</name>
    <dbReference type="NCBI Taxonomy" id="2593771"/>
    <lineage>
        <taxon>Bacteria</taxon>
        <taxon>Bacillati</taxon>
        <taxon>Cyanobacteriota</taxon>
        <taxon>Cyanophyceae</taxon>
        <taxon>Nostocales</taxon>
        <taxon>Nostocaceae</taxon>
        <taxon>Komarekiella</taxon>
        <taxon>Komarekiella delphini-convector</taxon>
    </lineage>
</organism>
<comment type="caution">
    <text evidence="11">The sequence shown here is derived from an EMBL/GenBank/DDBJ whole genome shotgun (WGS) entry which is preliminary data.</text>
</comment>
<dbReference type="CDD" id="cd02080">
    <property type="entry name" value="P-type_ATPase_cation"/>
    <property type="match status" value="1"/>
</dbReference>
<feature type="transmembrane region" description="Helical" evidence="9">
    <location>
        <begin position="802"/>
        <end position="821"/>
    </location>
</feature>
<dbReference type="SUPFAM" id="SSF81653">
    <property type="entry name" value="Calcium ATPase, transduction domain A"/>
    <property type="match status" value="1"/>
</dbReference>
<dbReference type="Gene3D" id="3.40.1110.10">
    <property type="entry name" value="Calcium-transporting ATPase, cytoplasmic domain N"/>
    <property type="match status" value="1"/>
</dbReference>
<dbReference type="RefSeq" id="WP_191756130.1">
    <property type="nucleotide sequence ID" value="NZ_VJXY01000002.1"/>
</dbReference>
<evidence type="ECO:0000313" key="11">
    <source>
        <dbReference type="EMBL" id="MBD6614866.1"/>
    </source>
</evidence>
<keyword evidence="7 9" id="KW-1133">Transmembrane helix</keyword>
<dbReference type="InterPro" id="IPR050510">
    <property type="entry name" value="Cation_transp_ATPase_P-type"/>
</dbReference>
<feature type="transmembrane region" description="Helical" evidence="9">
    <location>
        <begin position="87"/>
        <end position="107"/>
    </location>
</feature>
<evidence type="ECO:0000256" key="3">
    <source>
        <dbReference type="ARBA" id="ARBA00022692"/>
    </source>
</evidence>
<dbReference type="FunFam" id="3.40.50.1000:FF:000001">
    <property type="entry name" value="Phospholipid-transporting ATPase IC"/>
    <property type="match status" value="1"/>
</dbReference>
<dbReference type="SFLD" id="SFLDS00003">
    <property type="entry name" value="Haloacid_Dehalogenase"/>
    <property type="match status" value="1"/>
</dbReference>
<dbReference type="SFLD" id="SFLDG00002">
    <property type="entry name" value="C1.7:_P-type_atpase_like"/>
    <property type="match status" value="1"/>
</dbReference>
<evidence type="ECO:0000259" key="10">
    <source>
        <dbReference type="SMART" id="SM00831"/>
    </source>
</evidence>
<dbReference type="Gene3D" id="1.20.1110.10">
    <property type="entry name" value="Calcium-transporting ATPase, transmembrane domain"/>
    <property type="match status" value="1"/>
</dbReference>
<dbReference type="Pfam" id="PF00690">
    <property type="entry name" value="Cation_ATPase_N"/>
    <property type="match status" value="1"/>
</dbReference>
<dbReference type="InterPro" id="IPR023214">
    <property type="entry name" value="HAD_sf"/>
</dbReference>
<dbReference type="SMART" id="SM00831">
    <property type="entry name" value="Cation_ATPase_N"/>
    <property type="match status" value="1"/>
</dbReference>
<evidence type="ECO:0000256" key="7">
    <source>
        <dbReference type="ARBA" id="ARBA00022989"/>
    </source>
</evidence>
<accession>A0AA40VQ62</accession>
<dbReference type="PANTHER" id="PTHR43294:SF20">
    <property type="entry name" value="P-TYPE ATPASE"/>
    <property type="match status" value="1"/>
</dbReference>
<name>A0AA40VQ62_9NOST</name>
<keyword evidence="4" id="KW-0547">Nucleotide-binding</keyword>
<dbReference type="SUPFAM" id="SSF56784">
    <property type="entry name" value="HAD-like"/>
    <property type="match status" value="1"/>
</dbReference>
<dbReference type="Pfam" id="PF00689">
    <property type="entry name" value="Cation_ATPase_C"/>
    <property type="match status" value="1"/>
</dbReference>
<dbReference type="EMBL" id="VJXY01000002">
    <property type="protein sequence ID" value="MBD6614866.1"/>
    <property type="molecule type" value="Genomic_DNA"/>
</dbReference>